<keyword evidence="3" id="KW-1185">Reference proteome</keyword>
<dbReference type="OrthoDB" id="9204577at2"/>
<reference evidence="2 3" key="1">
    <citation type="submission" date="2018-11" db="EMBL/GenBank/DDBJ databases">
        <title>Genomic Encyclopedia of Type Strains, Phase IV (KMG-IV): sequencing the most valuable type-strain genomes for metagenomic binning, comparative biology and taxonomic classification.</title>
        <authorList>
            <person name="Goeker M."/>
        </authorList>
    </citation>
    <scope>NUCLEOTIDE SEQUENCE [LARGE SCALE GENOMIC DNA]</scope>
    <source>
        <strain evidence="2 3">DSM 100316</strain>
    </source>
</reference>
<dbReference type="RefSeq" id="WP_148059293.1">
    <property type="nucleotide sequence ID" value="NZ_RKHR01000003.1"/>
</dbReference>
<dbReference type="AlphaFoldDB" id="A0A3N2E0K5"/>
<dbReference type="Gene3D" id="1.10.10.1100">
    <property type="entry name" value="BFD-like [2Fe-2S]-binding domain"/>
    <property type="match status" value="1"/>
</dbReference>
<feature type="domain" description="CopZ zinc binding" evidence="1">
    <location>
        <begin position="8"/>
        <end position="66"/>
    </location>
</feature>
<dbReference type="Pfam" id="PF18423">
    <property type="entry name" value="zf_CopZ"/>
    <property type="match status" value="1"/>
</dbReference>
<accession>A0A3N2E0K5</accession>
<sequence length="133" mass="15294">MTKSNRNQSCPQCGQSASKVREVTMRHHLLFPRSNEHLEDSFFYCRNAQCKTAYFSANIHYSVEQLQSQQQIKDGMICFCFGISEAVFYSYQKAGNIKLFFQQLDHLAYQSECHCKIKNPAGTGCLKIFKALC</sequence>
<dbReference type="Gene3D" id="2.20.25.270">
    <property type="match status" value="1"/>
</dbReference>
<dbReference type="EMBL" id="RKHR01000003">
    <property type="protein sequence ID" value="ROS05105.1"/>
    <property type="molecule type" value="Genomic_DNA"/>
</dbReference>
<comment type="caution">
    <text evidence="2">The sequence shown here is derived from an EMBL/GenBank/DDBJ whole genome shotgun (WGS) entry which is preliminary data.</text>
</comment>
<evidence type="ECO:0000313" key="2">
    <source>
        <dbReference type="EMBL" id="ROS05105.1"/>
    </source>
</evidence>
<evidence type="ECO:0000313" key="3">
    <source>
        <dbReference type="Proteomes" id="UP000275394"/>
    </source>
</evidence>
<protein>
    <recommendedName>
        <fullName evidence="1">CopZ zinc binding domain-containing protein</fullName>
    </recommendedName>
</protein>
<organism evidence="2 3">
    <name type="scientific">Sinobacterium caligoides</name>
    <dbReference type="NCBI Taxonomy" id="933926"/>
    <lineage>
        <taxon>Bacteria</taxon>
        <taxon>Pseudomonadati</taxon>
        <taxon>Pseudomonadota</taxon>
        <taxon>Gammaproteobacteria</taxon>
        <taxon>Cellvibrionales</taxon>
        <taxon>Spongiibacteraceae</taxon>
        <taxon>Sinobacterium</taxon>
    </lineage>
</organism>
<dbReference type="InterPro" id="IPR040890">
    <property type="entry name" value="Znf_CopZ"/>
</dbReference>
<evidence type="ECO:0000259" key="1">
    <source>
        <dbReference type="Pfam" id="PF18423"/>
    </source>
</evidence>
<name>A0A3N2E0K5_9GAMM</name>
<gene>
    <name evidence="2" type="ORF">EDC56_0630</name>
</gene>
<dbReference type="Proteomes" id="UP000275394">
    <property type="component" value="Unassembled WGS sequence"/>
</dbReference>
<dbReference type="InterPro" id="IPR041854">
    <property type="entry name" value="BFD-like_2Fe2S-bd_dom_sf"/>
</dbReference>
<proteinExistence type="predicted"/>